<dbReference type="OrthoDB" id="5645374at2"/>
<proteinExistence type="predicted"/>
<sequence>MPQFHVVLDTNIYRKSPKRTDLAFLALERLAKAGLLHLHLPYVVEREFQTQQVTQYKKEVDAAVGGLESLIKKGVGPAQLATVEGMLNTLKGTAPALLSDVEQALPNWVVGIGGSRHAITEAQATLAMEAYFLGSAPLKAPKVRDDIPDSFIFQMIADLAKKHTPLVVKLQ</sequence>
<accession>A0A5C8NTE7</accession>
<organism evidence="2 3">
    <name type="scientific">Zeimonas arvi</name>
    <dbReference type="NCBI Taxonomy" id="2498847"/>
    <lineage>
        <taxon>Bacteria</taxon>
        <taxon>Pseudomonadati</taxon>
        <taxon>Pseudomonadota</taxon>
        <taxon>Betaproteobacteria</taxon>
        <taxon>Burkholderiales</taxon>
        <taxon>Burkholderiaceae</taxon>
        <taxon>Zeimonas</taxon>
    </lineage>
</organism>
<dbReference type="InterPro" id="IPR032557">
    <property type="entry name" value="DUF4935"/>
</dbReference>
<comment type="caution">
    <text evidence="2">The sequence shown here is derived from an EMBL/GenBank/DDBJ whole genome shotgun (WGS) entry which is preliminary data.</text>
</comment>
<evidence type="ECO:0000313" key="2">
    <source>
        <dbReference type="EMBL" id="TXL64342.1"/>
    </source>
</evidence>
<feature type="domain" description="DUF4935" evidence="1">
    <location>
        <begin position="6"/>
        <end position="164"/>
    </location>
</feature>
<dbReference type="Proteomes" id="UP000321548">
    <property type="component" value="Unassembled WGS sequence"/>
</dbReference>
<reference evidence="2 3" key="1">
    <citation type="submission" date="2019-06" db="EMBL/GenBank/DDBJ databases">
        <title>Quisquiliibacterium sp. nov., isolated from a maize field.</title>
        <authorList>
            <person name="Lin S.-Y."/>
            <person name="Tsai C.-F."/>
            <person name="Young C.-C."/>
        </authorList>
    </citation>
    <scope>NUCLEOTIDE SEQUENCE [LARGE SCALE GENOMIC DNA]</scope>
    <source>
        <strain evidence="2 3">CC-CFT501</strain>
    </source>
</reference>
<keyword evidence="3" id="KW-1185">Reference proteome</keyword>
<gene>
    <name evidence="2" type="ORF">FHP08_15560</name>
</gene>
<name>A0A5C8NTE7_9BURK</name>
<dbReference type="EMBL" id="VDUY01000006">
    <property type="protein sequence ID" value="TXL64342.1"/>
    <property type="molecule type" value="Genomic_DNA"/>
</dbReference>
<dbReference type="Pfam" id="PF16289">
    <property type="entry name" value="PIN_12"/>
    <property type="match status" value="1"/>
</dbReference>
<dbReference type="RefSeq" id="WP_147705401.1">
    <property type="nucleotide sequence ID" value="NZ_VDUY01000006.1"/>
</dbReference>
<dbReference type="AlphaFoldDB" id="A0A5C8NTE7"/>
<evidence type="ECO:0000259" key="1">
    <source>
        <dbReference type="Pfam" id="PF16289"/>
    </source>
</evidence>
<evidence type="ECO:0000313" key="3">
    <source>
        <dbReference type="Proteomes" id="UP000321548"/>
    </source>
</evidence>
<protein>
    <recommendedName>
        <fullName evidence="1">DUF4935 domain-containing protein</fullName>
    </recommendedName>
</protein>